<sequence length="421" mass="46964">MSRLIIFKLVAAVITLTLLLFQIVIWKKLSPYVSRLRFRKYIRIAYFAMVAAGQSIMWFAVLSPGRGIDYTLPQWYLPIHSILLGINYAHFAWLLPLVFLWVLGMLWQRLRRPPTDNTITGQGVSRADFIQKAATVLGVGVNLLPAATSAAAISGMFLGSREIWVKEVPIRIEGLHDDLKGIRILQISDIHIGQLIGEKYLNFALGLMQAARPDYVVVTGDIIDNNNAFLPTASTFFALIDAMLPERRGYVAGGRVFGAMGNHDYIDDGVKAAAAFNSAGLGMLQNDVQIIGRGKGKLQLAGLDYPPLGGGRSEIMQRYFRHTQGQLRAGLPTILLNHNPADFEFLKTQKVDLVLSGHTHGGQINFSQKQNSYLNGAHWIYKYYVDHYSEYGSQLYVNRGLGHWFPLRVSCPPEISVFVLS</sequence>
<feature type="transmembrane region" description="Helical" evidence="1">
    <location>
        <begin position="44"/>
        <end position="62"/>
    </location>
</feature>
<dbReference type="InterPro" id="IPR004843">
    <property type="entry name" value="Calcineurin-like_PHP"/>
</dbReference>
<proteinExistence type="predicted"/>
<name>I4B6K1_TURPD</name>
<feature type="domain" description="Calcineurin-like phosphoesterase" evidence="2">
    <location>
        <begin position="182"/>
        <end position="361"/>
    </location>
</feature>
<keyword evidence="4" id="KW-1185">Reference proteome</keyword>
<protein>
    <submittedName>
        <fullName evidence="3">Metallophosphoesterase</fullName>
    </submittedName>
</protein>
<evidence type="ECO:0000259" key="2">
    <source>
        <dbReference type="Pfam" id="PF00149"/>
    </source>
</evidence>
<dbReference type="Gene3D" id="3.60.21.10">
    <property type="match status" value="1"/>
</dbReference>
<feature type="transmembrane region" description="Helical" evidence="1">
    <location>
        <begin position="6"/>
        <end position="24"/>
    </location>
</feature>
<feature type="transmembrane region" description="Helical" evidence="1">
    <location>
        <begin position="82"/>
        <end position="103"/>
    </location>
</feature>
<dbReference type="InterPro" id="IPR051158">
    <property type="entry name" value="Metallophosphoesterase_sf"/>
</dbReference>
<dbReference type="Proteomes" id="UP000006048">
    <property type="component" value="Chromosome"/>
</dbReference>
<dbReference type="PANTHER" id="PTHR31302:SF0">
    <property type="entry name" value="TRANSMEMBRANE PROTEIN WITH METALLOPHOSPHOESTERASE DOMAIN"/>
    <property type="match status" value="1"/>
</dbReference>
<dbReference type="AlphaFoldDB" id="I4B6K1"/>
<dbReference type="GO" id="GO:0016787">
    <property type="term" value="F:hydrolase activity"/>
    <property type="evidence" value="ECO:0007669"/>
    <property type="project" value="InterPro"/>
</dbReference>
<dbReference type="PANTHER" id="PTHR31302">
    <property type="entry name" value="TRANSMEMBRANE PROTEIN WITH METALLOPHOSPHOESTERASE DOMAIN-RELATED"/>
    <property type="match status" value="1"/>
</dbReference>
<dbReference type="KEGG" id="tpx:Turpa_2263"/>
<accession>I4B6K1</accession>
<dbReference type="SUPFAM" id="SSF56300">
    <property type="entry name" value="Metallo-dependent phosphatases"/>
    <property type="match status" value="1"/>
</dbReference>
<dbReference type="EMBL" id="CP002959">
    <property type="protein sequence ID" value="AFM12908.1"/>
    <property type="molecule type" value="Genomic_DNA"/>
</dbReference>
<keyword evidence="1" id="KW-1133">Transmembrane helix</keyword>
<evidence type="ECO:0000256" key="1">
    <source>
        <dbReference type="SAM" id="Phobius"/>
    </source>
</evidence>
<reference evidence="3 4" key="1">
    <citation type="submission" date="2012-06" db="EMBL/GenBank/DDBJ databases">
        <title>The complete chromosome of genome of Turneriella parva DSM 21527.</title>
        <authorList>
            <consortium name="US DOE Joint Genome Institute (JGI-PGF)"/>
            <person name="Lucas S."/>
            <person name="Han J."/>
            <person name="Lapidus A."/>
            <person name="Bruce D."/>
            <person name="Goodwin L."/>
            <person name="Pitluck S."/>
            <person name="Peters L."/>
            <person name="Kyrpides N."/>
            <person name="Mavromatis K."/>
            <person name="Ivanova N."/>
            <person name="Mikhailova N."/>
            <person name="Chertkov O."/>
            <person name="Detter J.C."/>
            <person name="Tapia R."/>
            <person name="Han C."/>
            <person name="Land M."/>
            <person name="Hauser L."/>
            <person name="Markowitz V."/>
            <person name="Cheng J.-F."/>
            <person name="Hugenholtz P."/>
            <person name="Woyke T."/>
            <person name="Wu D."/>
            <person name="Gronow S."/>
            <person name="Wellnitz S."/>
            <person name="Brambilla E."/>
            <person name="Klenk H.-P."/>
            <person name="Eisen J.A."/>
        </authorList>
    </citation>
    <scope>NUCLEOTIDE SEQUENCE [LARGE SCALE GENOMIC DNA]</scope>
    <source>
        <strain evidence="4">ATCC BAA-1111 / DSM 21527 / NCTC 11395 / H</strain>
    </source>
</reference>
<keyword evidence="1" id="KW-0812">Transmembrane</keyword>
<dbReference type="InterPro" id="IPR029052">
    <property type="entry name" value="Metallo-depent_PP-like"/>
</dbReference>
<keyword evidence="1" id="KW-0472">Membrane</keyword>
<dbReference type="OrthoDB" id="9780884at2"/>
<evidence type="ECO:0000313" key="4">
    <source>
        <dbReference type="Proteomes" id="UP000006048"/>
    </source>
</evidence>
<evidence type="ECO:0000313" key="3">
    <source>
        <dbReference type="EMBL" id="AFM12908.1"/>
    </source>
</evidence>
<dbReference type="RefSeq" id="WP_014803414.1">
    <property type="nucleotide sequence ID" value="NC_018020.1"/>
</dbReference>
<dbReference type="STRING" id="869212.Turpa_2263"/>
<dbReference type="HOGENOM" id="CLU_025443_5_3_12"/>
<dbReference type="Pfam" id="PF00149">
    <property type="entry name" value="Metallophos"/>
    <property type="match status" value="1"/>
</dbReference>
<gene>
    <name evidence="3" type="ordered locus">Turpa_2263</name>
</gene>
<organism evidence="3 4">
    <name type="scientific">Turneriella parva (strain ATCC BAA-1111 / DSM 21527 / NCTC 11395 / H)</name>
    <name type="common">Leptospira parva</name>
    <dbReference type="NCBI Taxonomy" id="869212"/>
    <lineage>
        <taxon>Bacteria</taxon>
        <taxon>Pseudomonadati</taxon>
        <taxon>Spirochaetota</taxon>
        <taxon>Spirochaetia</taxon>
        <taxon>Leptospirales</taxon>
        <taxon>Leptospiraceae</taxon>
        <taxon>Turneriella</taxon>
    </lineage>
</organism>